<dbReference type="Pfam" id="PF17678">
    <property type="entry name" value="Glyco_hydro_92N"/>
    <property type="match status" value="1"/>
</dbReference>
<dbReference type="AlphaFoldDB" id="A0AAX1NBN0"/>
<dbReference type="Proteomes" id="UP000678679">
    <property type="component" value="Chromosome 2"/>
</dbReference>
<comment type="cofactor">
    <cofactor evidence="1">
        <name>Ca(2+)</name>
        <dbReference type="ChEBI" id="CHEBI:29108"/>
    </cofactor>
</comment>
<keyword evidence="6" id="KW-0326">Glycosidase</keyword>
<dbReference type="InterPro" id="IPR012939">
    <property type="entry name" value="Glyco_hydro_92"/>
</dbReference>
<dbReference type="Gene3D" id="1.20.1610.10">
    <property type="entry name" value="alpha-1,2-mannosidases domains"/>
    <property type="match status" value="1"/>
</dbReference>
<dbReference type="NCBIfam" id="TIGR01180">
    <property type="entry name" value="aman2_put"/>
    <property type="match status" value="1"/>
</dbReference>
<comment type="subunit">
    <text evidence="2">Monomer.</text>
</comment>
<gene>
    <name evidence="6" type="ORF">KMW28_20820</name>
</gene>
<feature type="domain" description="Glycosyl hydrolase family 92" evidence="4">
    <location>
        <begin position="269"/>
        <end position="742"/>
    </location>
</feature>
<dbReference type="InterPro" id="IPR014718">
    <property type="entry name" value="GH-type_carb-bd"/>
</dbReference>
<dbReference type="Gene3D" id="2.70.98.10">
    <property type="match status" value="1"/>
</dbReference>
<keyword evidence="3" id="KW-0106">Calcium</keyword>
<dbReference type="InterPro" id="IPR005887">
    <property type="entry name" value="GH92_a_mannosidase_put"/>
</dbReference>
<dbReference type="InterPro" id="IPR050883">
    <property type="entry name" value="PNGase"/>
</dbReference>
<dbReference type="KEGG" id="fya:KMW28_20820"/>
<evidence type="ECO:0000313" key="7">
    <source>
        <dbReference type="Proteomes" id="UP000678679"/>
    </source>
</evidence>
<keyword evidence="6" id="KW-0378">Hydrolase</keyword>
<dbReference type="EC" id="3.2.1.-" evidence="6"/>
<dbReference type="GO" id="GO:0016798">
    <property type="term" value="F:hydrolase activity, acting on glycosyl bonds"/>
    <property type="evidence" value="ECO:0007669"/>
    <property type="project" value="UniProtKB-KW"/>
</dbReference>
<evidence type="ECO:0000256" key="3">
    <source>
        <dbReference type="ARBA" id="ARBA00022837"/>
    </source>
</evidence>
<evidence type="ECO:0000256" key="1">
    <source>
        <dbReference type="ARBA" id="ARBA00001913"/>
    </source>
</evidence>
<proteinExistence type="predicted"/>
<dbReference type="InterPro" id="IPR041371">
    <property type="entry name" value="GH92_N"/>
</dbReference>
<reference evidence="6 7" key="1">
    <citation type="submission" date="2021-05" db="EMBL/GenBank/DDBJ databases">
        <title>Comparative genomic studies on the polysaccharide-degrading batcterial strains of the Flammeovirga genus.</title>
        <authorList>
            <person name="Zewei F."/>
            <person name="Zheng Z."/>
            <person name="Yu L."/>
            <person name="Ruyue G."/>
            <person name="Yanhong M."/>
            <person name="Yuanyuan C."/>
            <person name="Jingyan G."/>
            <person name="Wenjun H."/>
        </authorList>
    </citation>
    <scope>NUCLEOTIDE SEQUENCE [LARGE SCALE GENOMIC DNA]</scope>
    <source>
        <strain evidence="6 7">NBRC:100898</strain>
    </source>
</reference>
<dbReference type="GO" id="GO:0000224">
    <property type="term" value="F:peptide-N4-(N-acetyl-beta-glucosaminyl)asparagine amidase activity"/>
    <property type="evidence" value="ECO:0007669"/>
    <property type="project" value="TreeGrafter"/>
</dbReference>
<dbReference type="GO" id="GO:0005975">
    <property type="term" value="P:carbohydrate metabolic process"/>
    <property type="evidence" value="ECO:0007669"/>
    <property type="project" value="InterPro"/>
</dbReference>
<dbReference type="GO" id="GO:0030246">
    <property type="term" value="F:carbohydrate binding"/>
    <property type="evidence" value="ECO:0007669"/>
    <property type="project" value="InterPro"/>
</dbReference>
<dbReference type="RefSeq" id="WP_169662431.1">
    <property type="nucleotide sequence ID" value="NZ_CP076133.1"/>
</dbReference>
<dbReference type="GO" id="GO:0005829">
    <property type="term" value="C:cytosol"/>
    <property type="evidence" value="ECO:0007669"/>
    <property type="project" value="TreeGrafter"/>
</dbReference>
<sequence>MKQGIIVLLLATLFWECQPKPSENLMLNQEDYSQKVNPFIGTTNQGNTNPGAILPWGMASALPHTKNFREKANGPAYYEYGDEQIYGFGNVNLSGLGCPIAGSVPLKLSRGNFDWEIDNFASGYSKEKAHAGYYGVSLDKHQIYAEMTATQRSTLYRFKNEGKGKKINLFLDMGANASHRKGGKLKVVNPNLITGAQYDGGFCGFPKSTEIYFAIEVNQPSNKVTVYQDQKPTEDKEAEGKKAGVVWEFDKDTEQIEVKVGISLVSVKNALENLRKEQGDYSFEKVHQLAVNEWNEQLSKVEIETSNVDNETIFYTALYHSLLLPHVVSDVNGEYYSRETEQVLVANDYTRYSTFSLWDTYRTLHPFLALMYPKEQRDMVVTMVEMYKECGRLPKWELFGYDTFCMVGDPAVPVITDSFLKGITDFDTDLALEGMLKSALDTNDNLIRPGIKQYINHGFIPIDDRGGDPKKFSWTNGIVWGPVSTTLEYNLADFNIAQLAKAIGKNQVAETFYQRSQSFKNLYDPKTTFFRPKMKNGEWLESFDPTDRFFDIRWERSGGKGFVEGNAWQYNFFVPHAMNELKALMGEEVFHNKLSELFENGEYDLTNEPDITFPYLFNYVKGKESKTQELVRNQGDLHFTNAPDGIPGNDDAGTLSAWLVFSQLGFFPDAPGIPTYQLTTPKFDKAILHLDDYIYEGKTIEIVKTGKNERFFNQITVGDKTRDEIYQLSHSELVNAGKLIFHTNSGQLSEVEN</sequence>
<evidence type="ECO:0000259" key="4">
    <source>
        <dbReference type="Pfam" id="PF07971"/>
    </source>
</evidence>
<dbReference type="Gene3D" id="1.20.1050.60">
    <property type="entry name" value="alpha-1,2-mannosidase"/>
    <property type="match status" value="1"/>
</dbReference>
<protein>
    <submittedName>
        <fullName evidence="6">GH92 family glycosyl hydrolase</fullName>
        <ecNumber evidence="6">3.2.1.-</ecNumber>
    </submittedName>
</protein>
<dbReference type="PANTHER" id="PTHR12143:SF39">
    <property type="entry name" value="SECRETED PROTEIN"/>
    <property type="match status" value="1"/>
</dbReference>
<evidence type="ECO:0000256" key="2">
    <source>
        <dbReference type="ARBA" id="ARBA00011245"/>
    </source>
</evidence>
<feature type="domain" description="Glycosyl hydrolase family 92 N-terminal" evidence="5">
    <location>
        <begin position="36"/>
        <end position="263"/>
    </location>
</feature>
<organism evidence="6 7">
    <name type="scientific">Flammeovirga yaeyamensis</name>
    <dbReference type="NCBI Taxonomy" id="367791"/>
    <lineage>
        <taxon>Bacteria</taxon>
        <taxon>Pseudomonadati</taxon>
        <taxon>Bacteroidota</taxon>
        <taxon>Cytophagia</taxon>
        <taxon>Cytophagales</taxon>
        <taxon>Flammeovirgaceae</taxon>
        <taxon>Flammeovirga</taxon>
    </lineage>
</organism>
<dbReference type="FunFam" id="1.20.1050.60:FF:000001">
    <property type="entry name" value="Putative alpha-1,2-mannosidase"/>
    <property type="match status" value="1"/>
</dbReference>
<dbReference type="Pfam" id="PF07971">
    <property type="entry name" value="Glyco_hydro_92"/>
    <property type="match status" value="1"/>
</dbReference>
<dbReference type="SUPFAM" id="SSF48208">
    <property type="entry name" value="Six-hairpin glycosidases"/>
    <property type="match status" value="1"/>
</dbReference>
<evidence type="ECO:0000259" key="5">
    <source>
        <dbReference type="Pfam" id="PF17678"/>
    </source>
</evidence>
<evidence type="ECO:0000313" key="6">
    <source>
        <dbReference type="EMBL" id="QWG04870.1"/>
    </source>
</evidence>
<dbReference type="GO" id="GO:0006516">
    <property type="term" value="P:glycoprotein catabolic process"/>
    <property type="evidence" value="ECO:0007669"/>
    <property type="project" value="TreeGrafter"/>
</dbReference>
<keyword evidence="7" id="KW-1185">Reference proteome</keyword>
<dbReference type="PANTHER" id="PTHR12143">
    <property type="entry name" value="PEPTIDE N-GLYCANASE PNGASE -RELATED"/>
    <property type="match status" value="1"/>
</dbReference>
<dbReference type="EMBL" id="CP076133">
    <property type="protein sequence ID" value="QWG04870.1"/>
    <property type="molecule type" value="Genomic_DNA"/>
</dbReference>
<dbReference type="Gene3D" id="3.30.2080.10">
    <property type="entry name" value="GH92 mannosidase domain"/>
    <property type="match status" value="1"/>
</dbReference>
<accession>A0AAX1NBN0</accession>
<dbReference type="InterPro" id="IPR008928">
    <property type="entry name" value="6-hairpin_glycosidase_sf"/>
</dbReference>
<name>A0AAX1NBN0_9BACT</name>